<gene>
    <name evidence="1" type="ORF">NIES267_06160</name>
</gene>
<proteinExistence type="predicted"/>
<evidence type="ECO:0008006" key="3">
    <source>
        <dbReference type="Google" id="ProtNLM"/>
    </source>
</evidence>
<evidence type="ECO:0000313" key="2">
    <source>
        <dbReference type="Proteomes" id="UP000218418"/>
    </source>
</evidence>
<evidence type="ECO:0000313" key="1">
    <source>
        <dbReference type="EMBL" id="BAY81141.1"/>
    </source>
</evidence>
<sequence length="233" mass="25644">MNPINQSILSKSILSKSILNKIKIPTALILSTAGLLCGINPASAQRNTPTCQAPRTGEYLLLVVSPTKDNQTQLKRVLPTKIETNTCKYLNDTVTRIGGFKKIDDANRWARYIKDSAGLSAIITTRPTGTPTPSQAGTQATTVSYKPRRLGSGYAVLVDYYNRPQLASDVRRAVKGDVGFVSYGRRPYLLATYTSNQKEAYQTLEELSKRGFFAIIVDSQKVMLLRSVVNLPN</sequence>
<name>A0A1Z4LIU6_9CYAN</name>
<organism evidence="1 2">
    <name type="scientific">Calothrix parasitica NIES-267</name>
    <dbReference type="NCBI Taxonomy" id="1973488"/>
    <lineage>
        <taxon>Bacteria</taxon>
        <taxon>Bacillati</taxon>
        <taxon>Cyanobacteriota</taxon>
        <taxon>Cyanophyceae</taxon>
        <taxon>Nostocales</taxon>
        <taxon>Calotrichaceae</taxon>
        <taxon>Calothrix</taxon>
    </lineage>
</organism>
<dbReference type="EMBL" id="AP018227">
    <property type="protein sequence ID" value="BAY81141.1"/>
    <property type="molecule type" value="Genomic_DNA"/>
</dbReference>
<protein>
    <recommendedName>
        <fullName evidence="3">SPOR domain-containing protein</fullName>
    </recommendedName>
</protein>
<accession>A0A1Z4LIU6</accession>
<reference evidence="1 2" key="1">
    <citation type="submission" date="2017-06" db="EMBL/GenBank/DDBJ databases">
        <title>Genome sequencing of cyanobaciteial culture collection at National Institute for Environmental Studies (NIES).</title>
        <authorList>
            <person name="Hirose Y."/>
            <person name="Shimura Y."/>
            <person name="Fujisawa T."/>
            <person name="Nakamura Y."/>
            <person name="Kawachi M."/>
        </authorList>
    </citation>
    <scope>NUCLEOTIDE SEQUENCE [LARGE SCALE GENOMIC DNA]</scope>
    <source>
        <strain evidence="1 2">NIES-267</strain>
    </source>
</reference>
<dbReference type="Proteomes" id="UP000218418">
    <property type="component" value="Chromosome"/>
</dbReference>
<dbReference type="AlphaFoldDB" id="A0A1Z4LIU6"/>
<keyword evidence="2" id="KW-1185">Reference proteome</keyword>